<dbReference type="PANTHER" id="PTHR19848">
    <property type="entry name" value="WD40 REPEAT PROTEIN"/>
    <property type="match status" value="1"/>
</dbReference>
<evidence type="ECO:0000256" key="1">
    <source>
        <dbReference type="ARBA" id="ARBA00022574"/>
    </source>
</evidence>
<protein>
    <submittedName>
        <fullName evidence="6">Helix-turn-helix domain-containing protein</fullName>
    </submittedName>
</protein>
<feature type="repeat" description="WD" evidence="3">
    <location>
        <begin position="707"/>
        <end position="748"/>
    </location>
</feature>
<dbReference type="InterPro" id="IPR001387">
    <property type="entry name" value="Cro/C1-type_HTH"/>
</dbReference>
<dbReference type="Pfam" id="PF13560">
    <property type="entry name" value="HTH_31"/>
    <property type="match status" value="1"/>
</dbReference>
<dbReference type="SMART" id="SM00320">
    <property type="entry name" value="WD40"/>
    <property type="match status" value="14"/>
</dbReference>
<dbReference type="InterPro" id="IPR027417">
    <property type="entry name" value="P-loop_NTPase"/>
</dbReference>
<dbReference type="Proteomes" id="UP001596004">
    <property type="component" value="Unassembled WGS sequence"/>
</dbReference>
<dbReference type="EMBL" id="JBHSFP010000005">
    <property type="protein sequence ID" value="MFC4531293.1"/>
    <property type="molecule type" value="Genomic_DNA"/>
</dbReference>
<dbReference type="PROSITE" id="PS50082">
    <property type="entry name" value="WD_REPEATS_2"/>
    <property type="match status" value="13"/>
</dbReference>
<keyword evidence="7" id="KW-1185">Reference proteome</keyword>
<reference evidence="7" key="1">
    <citation type="journal article" date="2019" name="Int. J. Syst. Evol. Microbiol.">
        <title>The Global Catalogue of Microorganisms (GCM) 10K type strain sequencing project: providing services to taxonomists for standard genome sequencing and annotation.</title>
        <authorList>
            <consortium name="The Broad Institute Genomics Platform"/>
            <consortium name="The Broad Institute Genome Sequencing Center for Infectious Disease"/>
            <person name="Wu L."/>
            <person name="Ma J."/>
        </authorList>
    </citation>
    <scope>NUCLEOTIDE SEQUENCE [LARGE SCALE GENOMIC DNA]</scope>
    <source>
        <strain evidence="7">CGMCC 4.7132</strain>
    </source>
</reference>
<feature type="repeat" description="WD" evidence="3">
    <location>
        <begin position="1048"/>
        <end position="1080"/>
    </location>
</feature>
<feature type="repeat" description="WD" evidence="3">
    <location>
        <begin position="617"/>
        <end position="651"/>
    </location>
</feature>
<dbReference type="PROSITE" id="PS00678">
    <property type="entry name" value="WD_REPEATS_1"/>
    <property type="match status" value="11"/>
</dbReference>
<dbReference type="Gene3D" id="2.130.10.10">
    <property type="entry name" value="YVTN repeat-like/Quinoprotein amine dehydrogenase"/>
    <property type="match status" value="5"/>
</dbReference>
<dbReference type="PANTHER" id="PTHR19848:SF8">
    <property type="entry name" value="F-BOX AND WD REPEAT DOMAIN CONTAINING 7"/>
    <property type="match status" value="1"/>
</dbReference>
<dbReference type="SUPFAM" id="SSF52540">
    <property type="entry name" value="P-loop containing nucleoside triphosphate hydrolases"/>
    <property type="match status" value="1"/>
</dbReference>
<dbReference type="PRINTS" id="PR00320">
    <property type="entry name" value="GPROTEINBRPT"/>
</dbReference>
<feature type="repeat" description="WD" evidence="3">
    <location>
        <begin position="797"/>
        <end position="838"/>
    </location>
</feature>
<keyword evidence="4" id="KW-1133">Transmembrane helix</keyword>
<evidence type="ECO:0000259" key="5">
    <source>
        <dbReference type="Pfam" id="PF20703"/>
    </source>
</evidence>
<evidence type="ECO:0000256" key="2">
    <source>
        <dbReference type="ARBA" id="ARBA00022737"/>
    </source>
</evidence>
<dbReference type="RefSeq" id="WP_380839782.1">
    <property type="nucleotide sequence ID" value="NZ_JBHSFP010000005.1"/>
</dbReference>
<keyword evidence="4" id="KW-0812">Transmembrane</keyword>
<feature type="repeat" description="WD" evidence="3">
    <location>
        <begin position="1136"/>
        <end position="1170"/>
    </location>
</feature>
<feature type="repeat" description="WD" evidence="3">
    <location>
        <begin position="1181"/>
        <end position="1214"/>
    </location>
</feature>
<feature type="repeat" description="WD" evidence="3">
    <location>
        <begin position="1091"/>
        <end position="1124"/>
    </location>
</feature>
<feature type="repeat" description="WD" evidence="3">
    <location>
        <begin position="662"/>
        <end position="703"/>
    </location>
</feature>
<feature type="repeat" description="WD" evidence="3">
    <location>
        <begin position="1003"/>
        <end position="1036"/>
    </location>
</feature>
<evidence type="ECO:0000313" key="6">
    <source>
        <dbReference type="EMBL" id="MFC4531293.1"/>
    </source>
</evidence>
<sequence>MSDGQPYHPDPARVFSKPDFAREFTLLRERAGLTVRDVARAVRVPDSTVGGHFSGAHLPSPRLLDGMLGACGQTDPAVVEQWRQALARARRAPGRRPGGAPVPYLGLAAFQPEHTEWFHGRDRLTRLLLGRLAALHRAGGGLLVVLGPSGSGKSSLLRAGLIPAVRRGRLEIAGSDAWPVALTTPGARPLAASRAALPAGAGPCVLVVDQFEEVFTECADAVEREVFIAALRRGAPAALVPGGSLVVLGLRADFAAEALRHPLLAQAMQEAHVVVEPMTEAEVRQAIGEPARRANVDVEEGLVELLLRDLAPPPAPGSSAAAHDAGALPLLSHALYVTWERGRRRKLTVADYHATGGVRGAVARSAEEAYDGLTEARRRLARELFLRLVRISEDGVDTRRPMPRGELGHGPGEPADGELARVLDTFVARRLLTVDEGTVRITHEALLKAWPRLREWVDADRAGLVVGQRLADAAELWDREGRDPAALYGGTRLAGAREWAQAGHHGPPSPLVADFLASSTRRERRRVRRLVQSVVALLVSIVVTGGAAVAAVRAERAAGRDRDEALSQKAAQEALALRATNPALAAQLGLAAYRLAPTVEARGAVLSAFATPYATRLTGHTDSVYAAAYRPDGRLLATAGGDRVVRVWDVRDPHRPFLTATLTGHTGEVLSVAFSPDGRTLVTAGGDRTARLWDVSDPRAPRLLGVLTGHGEGIRSVAFAPDGRTVATASLDRTARLWNVADPRRPTALATLRAHTDAVFGVAFSPRGGLLATAGIDRAALLWDVSDPRHPSRLATVTGHDGGVLAVAFSPDGRTLATAAFDGVARLWDVTRPRHTRPLGALTGHESLLYAVAFSSDGRTAATGSDDNTIRLWDVSDRRRPATLSVLAGHSHGVLGVAFDPAGRTVASASKDNTVRLWDLHGPVLSGHRAEVASVTFPPAPGPPFPAAPASVSPSAVPASVPELGRPAAGPVAGRLLATGSYDTTARLWEVSDPYAPIPLSTLPGHRDGIYAIAADPRGRTLATAGFDFTARLWDIGDPRRPAALRTLAGHTEAVYAVAFRPDGRLLATAGEDREVRLWNPAEGRQAGPPFPRQGGAVAAVAFGAGGRVLATGAADHTATLWDVAVPARPVALATLRGHGNGVEAVAFRPDGRLLVTGGADRTARLWEVSDLGSPVLLATLTGHSDSVAAVAFSPDGRLLATGGKDRTVRLWDVGDPRRPVERAVLTGHGGAVSSVAFAPDGTLLATGSDDGTARLIDVRPEPVAARVCRMAYPRITLAEWRQYFPSIPYTPPCD</sequence>
<evidence type="ECO:0000313" key="7">
    <source>
        <dbReference type="Proteomes" id="UP001596004"/>
    </source>
</evidence>
<evidence type="ECO:0000256" key="3">
    <source>
        <dbReference type="PROSITE-ProRule" id="PRU00221"/>
    </source>
</evidence>
<comment type="caution">
    <text evidence="6">The sequence shown here is derived from an EMBL/GenBank/DDBJ whole genome shotgun (WGS) entry which is preliminary data.</text>
</comment>
<feature type="repeat" description="WD" evidence="3">
    <location>
        <begin position="752"/>
        <end position="793"/>
    </location>
</feature>
<keyword evidence="1 3" id="KW-0853">WD repeat</keyword>
<dbReference type="Pfam" id="PF20703">
    <property type="entry name" value="nSTAND1"/>
    <property type="match status" value="1"/>
</dbReference>
<feature type="repeat" description="WD" evidence="3">
    <location>
        <begin position="1226"/>
        <end position="1260"/>
    </location>
</feature>
<dbReference type="CDD" id="cd00200">
    <property type="entry name" value="WD40"/>
    <property type="match status" value="2"/>
</dbReference>
<dbReference type="PROSITE" id="PS50294">
    <property type="entry name" value="WD_REPEATS_REGION"/>
    <property type="match status" value="13"/>
</dbReference>
<dbReference type="Pfam" id="PF00400">
    <property type="entry name" value="WD40"/>
    <property type="match status" value="13"/>
</dbReference>
<dbReference type="InterPro" id="IPR020472">
    <property type="entry name" value="WD40_PAC1"/>
</dbReference>
<feature type="domain" description="Novel STAND NTPase 1" evidence="5">
    <location>
        <begin position="103"/>
        <end position="484"/>
    </location>
</feature>
<evidence type="ECO:0000256" key="4">
    <source>
        <dbReference type="SAM" id="Phobius"/>
    </source>
</evidence>
<dbReference type="InterPro" id="IPR036322">
    <property type="entry name" value="WD40_repeat_dom_sf"/>
</dbReference>
<name>A0ABV9CGA5_9ACTN</name>
<keyword evidence="2" id="KW-0677">Repeat</keyword>
<proteinExistence type="predicted"/>
<feature type="transmembrane region" description="Helical" evidence="4">
    <location>
        <begin position="530"/>
        <end position="552"/>
    </location>
</feature>
<dbReference type="InterPro" id="IPR001680">
    <property type="entry name" value="WD40_rpt"/>
</dbReference>
<dbReference type="InterPro" id="IPR049052">
    <property type="entry name" value="nSTAND1"/>
</dbReference>
<dbReference type="SUPFAM" id="SSF50978">
    <property type="entry name" value="WD40 repeat-like"/>
    <property type="match status" value="2"/>
</dbReference>
<gene>
    <name evidence="6" type="ORF">ACFO60_11015</name>
</gene>
<feature type="repeat" description="WD" evidence="3">
    <location>
        <begin position="887"/>
        <end position="920"/>
    </location>
</feature>
<feature type="repeat" description="WD" evidence="3">
    <location>
        <begin position="842"/>
        <end position="883"/>
    </location>
</feature>
<accession>A0ABV9CGA5</accession>
<dbReference type="CDD" id="cd00093">
    <property type="entry name" value="HTH_XRE"/>
    <property type="match status" value="1"/>
</dbReference>
<dbReference type="InterPro" id="IPR015943">
    <property type="entry name" value="WD40/YVTN_repeat-like_dom_sf"/>
</dbReference>
<organism evidence="6 7">
    <name type="scientific">Sphaerisporangium dianthi</name>
    <dbReference type="NCBI Taxonomy" id="1436120"/>
    <lineage>
        <taxon>Bacteria</taxon>
        <taxon>Bacillati</taxon>
        <taxon>Actinomycetota</taxon>
        <taxon>Actinomycetes</taxon>
        <taxon>Streptosporangiales</taxon>
        <taxon>Streptosporangiaceae</taxon>
        <taxon>Sphaerisporangium</taxon>
    </lineage>
</organism>
<keyword evidence="4" id="KW-0472">Membrane</keyword>
<dbReference type="InterPro" id="IPR019775">
    <property type="entry name" value="WD40_repeat_CS"/>
</dbReference>